<keyword evidence="3" id="KW-1185">Reference proteome</keyword>
<sequence>MATKEGGSWDTRTATSACGNGAWRWSQRRGVKRSGGRWTSSGWIWFRLGFTLVVGKEDGWLKNNGVPLKIKTMAESGVVDSGGSAKGKEKMKRPDGEKGKETSAFRTSGMKKNFEASGMKRSTEEKEKEEGGKEEEKERGGREEERKEADGEREAEGKGKKHTNQRMRSEKALLQKQ</sequence>
<dbReference type="Proteomes" id="UP000626092">
    <property type="component" value="Unassembled WGS sequence"/>
</dbReference>
<accession>A0A834LAA0</accession>
<proteinExistence type="predicted"/>
<comment type="caution">
    <text evidence="2">The sequence shown here is derived from an EMBL/GenBank/DDBJ whole genome shotgun (WGS) entry which is preliminary data.</text>
</comment>
<evidence type="ECO:0000256" key="1">
    <source>
        <dbReference type="SAM" id="MobiDB-lite"/>
    </source>
</evidence>
<protein>
    <submittedName>
        <fullName evidence="2">Uncharacterized protein</fullName>
    </submittedName>
</protein>
<name>A0A834LAA0_RHOSS</name>
<dbReference type="AlphaFoldDB" id="A0A834LAA0"/>
<organism evidence="2 3">
    <name type="scientific">Rhododendron simsii</name>
    <name type="common">Sims's rhododendron</name>
    <dbReference type="NCBI Taxonomy" id="118357"/>
    <lineage>
        <taxon>Eukaryota</taxon>
        <taxon>Viridiplantae</taxon>
        <taxon>Streptophyta</taxon>
        <taxon>Embryophyta</taxon>
        <taxon>Tracheophyta</taxon>
        <taxon>Spermatophyta</taxon>
        <taxon>Magnoliopsida</taxon>
        <taxon>eudicotyledons</taxon>
        <taxon>Gunneridae</taxon>
        <taxon>Pentapetalae</taxon>
        <taxon>asterids</taxon>
        <taxon>Ericales</taxon>
        <taxon>Ericaceae</taxon>
        <taxon>Ericoideae</taxon>
        <taxon>Rhodoreae</taxon>
        <taxon>Rhododendron</taxon>
    </lineage>
</organism>
<feature type="compositionally biased region" description="Basic and acidic residues" evidence="1">
    <location>
        <begin position="167"/>
        <end position="177"/>
    </location>
</feature>
<dbReference type="EMBL" id="WJXA01000011">
    <property type="protein sequence ID" value="KAF7126624.1"/>
    <property type="molecule type" value="Genomic_DNA"/>
</dbReference>
<evidence type="ECO:0000313" key="2">
    <source>
        <dbReference type="EMBL" id="KAF7126624.1"/>
    </source>
</evidence>
<feature type="compositionally biased region" description="Basic and acidic residues" evidence="1">
    <location>
        <begin position="86"/>
        <end position="103"/>
    </location>
</feature>
<feature type="compositionally biased region" description="Basic and acidic residues" evidence="1">
    <location>
        <begin position="121"/>
        <end position="158"/>
    </location>
</feature>
<gene>
    <name evidence="2" type="ORF">RHSIM_Rhsim11G0052600</name>
</gene>
<reference evidence="2" key="1">
    <citation type="submission" date="2019-11" db="EMBL/GenBank/DDBJ databases">
        <authorList>
            <person name="Liu Y."/>
            <person name="Hou J."/>
            <person name="Li T.-Q."/>
            <person name="Guan C.-H."/>
            <person name="Wu X."/>
            <person name="Wu H.-Z."/>
            <person name="Ling F."/>
            <person name="Zhang R."/>
            <person name="Shi X.-G."/>
            <person name="Ren J.-P."/>
            <person name="Chen E.-F."/>
            <person name="Sun J.-M."/>
        </authorList>
    </citation>
    <scope>NUCLEOTIDE SEQUENCE</scope>
    <source>
        <strain evidence="2">Adult_tree_wgs_1</strain>
        <tissue evidence="2">Leaves</tissue>
    </source>
</reference>
<feature type="region of interest" description="Disordered" evidence="1">
    <location>
        <begin position="74"/>
        <end position="177"/>
    </location>
</feature>
<evidence type="ECO:0000313" key="3">
    <source>
        <dbReference type="Proteomes" id="UP000626092"/>
    </source>
</evidence>